<evidence type="ECO:0000313" key="6">
    <source>
        <dbReference type="Proteomes" id="UP000318815"/>
    </source>
</evidence>
<dbReference type="Pfam" id="PF13432">
    <property type="entry name" value="TPR_16"/>
    <property type="match status" value="1"/>
</dbReference>
<evidence type="ECO:0000256" key="3">
    <source>
        <dbReference type="PROSITE-ProRule" id="PRU00339"/>
    </source>
</evidence>
<dbReference type="GO" id="GO:0009279">
    <property type="term" value="C:cell outer membrane"/>
    <property type="evidence" value="ECO:0007669"/>
    <property type="project" value="TreeGrafter"/>
</dbReference>
<feature type="repeat" description="TPR" evidence="3">
    <location>
        <begin position="410"/>
        <end position="443"/>
    </location>
</feature>
<dbReference type="Gene3D" id="1.25.40.10">
    <property type="entry name" value="Tetratricopeptide repeat domain"/>
    <property type="match status" value="5"/>
</dbReference>
<evidence type="ECO:0000256" key="2">
    <source>
        <dbReference type="ARBA" id="ARBA00022803"/>
    </source>
</evidence>
<dbReference type="PROSITE" id="PS50293">
    <property type="entry name" value="TPR_REGION"/>
    <property type="match status" value="2"/>
</dbReference>
<keyword evidence="6" id="KW-1185">Reference proteome</keyword>
<comment type="caution">
    <text evidence="5">The sequence shown here is derived from an EMBL/GenBank/DDBJ whole genome shotgun (WGS) entry which is preliminary data.</text>
</comment>
<dbReference type="SMART" id="SM00028">
    <property type="entry name" value="TPR"/>
    <property type="match status" value="10"/>
</dbReference>
<evidence type="ECO:0000256" key="1">
    <source>
        <dbReference type="ARBA" id="ARBA00022737"/>
    </source>
</evidence>
<dbReference type="Pfam" id="PF13181">
    <property type="entry name" value="TPR_8"/>
    <property type="match status" value="3"/>
</dbReference>
<feature type="chain" id="PRO_5022842274" evidence="4">
    <location>
        <begin position="34"/>
        <end position="530"/>
    </location>
</feature>
<dbReference type="Pfam" id="PF00515">
    <property type="entry name" value="TPR_1"/>
    <property type="match status" value="1"/>
</dbReference>
<feature type="repeat" description="TPR" evidence="3">
    <location>
        <begin position="309"/>
        <end position="342"/>
    </location>
</feature>
<dbReference type="OrthoDB" id="736449at2"/>
<feature type="repeat" description="TPR" evidence="3">
    <location>
        <begin position="36"/>
        <end position="69"/>
    </location>
</feature>
<evidence type="ECO:0000256" key="4">
    <source>
        <dbReference type="SAM" id="SignalP"/>
    </source>
</evidence>
<dbReference type="Proteomes" id="UP000318815">
    <property type="component" value="Unassembled WGS sequence"/>
</dbReference>
<dbReference type="PANTHER" id="PTHR44858:SF1">
    <property type="entry name" value="UDP-N-ACETYLGLUCOSAMINE--PEPTIDE N-ACETYLGLUCOSAMINYLTRANSFERASE SPINDLY-RELATED"/>
    <property type="match status" value="1"/>
</dbReference>
<dbReference type="GO" id="GO:0046813">
    <property type="term" value="P:receptor-mediated virion attachment to host cell"/>
    <property type="evidence" value="ECO:0007669"/>
    <property type="project" value="TreeGrafter"/>
</dbReference>
<keyword evidence="1" id="KW-0677">Repeat</keyword>
<sequence>MLTQAIHCMKCMCLKLVGNISVILLLMASTTYGQQSDASYLKGKSYLKEKNFEAAIQSFTEAIKAHPTDSAYANLGFAYIQQGDDNNAILALNKAIDLNGNFAWAYGLRGYLYTKIDAPELSFNDFSRAIALNAKGGGLSGGQPGASDKSVIRDYTKKIGQDPKDDSAYVQRARAYENLEKNKQAIKDYKKAIALNPENTEAYYGLQNLYLQGKGPEKSPASADYIADTTEQYTETQPFTQLYVTQGTAYSSPEERYALTISDYTKVISLFPENSAAFRDRGYLYAKLNKIDSAIADFTSAITLDPQSAVTLGYRGALYIETNQLEQAIADLSAAIKIDPDALQNYYNRGLAHYQKGAYELAIEDFTVLITKGLLMRWLTVTGAIFIHISINRHWRSLTSQSIDIAPKEAESYAVRGLAYALQKDYKQAVQDFSSSIRLDPRNRTIYVNRALAYKYLNNYKAAIKDIVRRSNWIRMIQKFIRSGERFMSRWGRRSWQMLILRGQEVWIDEQINNLCQYVPLSYYHCIWIR</sequence>
<dbReference type="EMBL" id="VOHS01000045">
    <property type="protein sequence ID" value="TWV94666.1"/>
    <property type="molecule type" value="Genomic_DNA"/>
</dbReference>
<name>A0A5C6LLP5_9BACT</name>
<dbReference type="SUPFAM" id="SSF48452">
    <property type="entry name" value="TPR-like"/>
    <property type="match status" value="3"/>
</dbReference>
<keyword evidence="2 3" id="KW-0802">TPR repeat</keyword>
<dbReference type="PANTHER" id="PTHR44858">
    <property type="entry name" value="TETRATRICOPEPTIDE REPEAT PROTEIN 6"/>
    <property type="match status" value="1"/>
</dbReference>
<dbReference type="AlphaFoldDB" id="A0A5C6LLP5"/>
<feature type="repeat" description="TPR" evidence="3">
    <location>
        <begin position="275"/>
        <end position="308"/>
    </location>
</feature>
<feature type="signal peptide" evidence="4">
    <location>
        <begin position="1"/>
        <end position="33"/>
    </location>
</feature>
<dbReference type="PROSITE" id="PS50005">
    <property type="entry name" value="TPR"/>
    <property type="match status" value="5"/>
</dbReference>
<accession>A0A5C6LLP5</accession>
<dbReference type="InterPro" id="IPR019734">
    <property type="entry name" value="TPR_rpt"/>
</dbReference>
<proteinExistence type="predicted"/>
<protein>
    <submittedName>
        <fullName evidence="5">Tetratricopeptide repeat protein</fullName>
    </submittedName>
</protein>
<reference evidence="5 6" key="1">
    <citation type="submission" date="2019-08" db="EMBL/GenBank/DDBJ databases">
        <title>Whole genome sequencing of chitin degrading bacteria Chitinophaga pinensis YS16.</title>
        <authorList>
            <person name="Singh R.P."/>
            <person name="Manchanda G."/>
            <person name="Maurya I.K."/>
            <person name="Joshi N.K."/>
            <person name="Srivastava A.K."/>
        </authorList>
    </citation>
    <scope>NUCLEOTIDE SEQUENCE [LARGE SCALE GENOMIC DNA]</scope>
    <source>
        <strain evidence="5 6">YS-16</strain>
    </source>
</reference>
<dbReference type="InterPro" id="IPR050498">
    <property type="entry name" value="Ycf3"/>
</dbReference>
<feature type="repeat" description="TPR" evidence="3">
    <location>
        <begin position="166"/>
        <end position="199"/>
    </location>
</feature>
<evidence type="ECO:0000313" key="5">
    <source>
        <dbReference type="EMBL" id="TWV94666.1"/>
    </source>
</evidence>
<keyword evidence="4" id="KW-0732">Signal</keyword>
<gene>
    <name evidence="5" type="ORF">FEF09_25470</name>
</gene>
<dbReference type="InterPro" id="IPR011990">
    <property type="entry name" value="TPR-like_helical_dom_sf"/>
</dbReference>
<dbReference type="Pfam" id="PF13414">
    <property type="entry name" value="TPR_11"/>
    <property type="match status" value="1"/>
</dbReference>
<organism evidence="5 6">
    <name type="scientific">Chitinophaga pinensis</name>
    <dbReference type="NCBI Taxonomy" id="79329"/>
    <lineage>
        <taxon>Bacteria</taxon>
        <taxon>Pseudomonadati</taxon>
        <taxon>Bacteroidota</taxon>
        <taxon>Chitinophagia</taxon>
        <taxon>Chitinophagales</taxon>
        <taxon>Chitinophagaceae</taxon>
        <taxon>Chitinophaga</taxon>
    </lineage>
</organism>